<name>A0A084W0P2_ANOSI</name>
<dbReference type="InterPro" id="IPR028082">
    <property type="entry name" value="Peripla_BP_I"/>
</dbReference>
<dbReference type="STRING" id="74873.A0A084W0P2"/>
<organism evidence="6">
    <name type="scientific">Anopheles sinensis</name>
    <name type="common">Mosquito</name>
    <dbReference type="NCBI Taxonomy" id="74873"/>
    <lineage>
        <taxon>Eukaryota</taxon>
        <taxon>Metazoa</taxon>
        <taxon>Ecdysozoa</taxon>
        <taxon>Arthropoda</taxon>
        <taxon>Hexapoda</taxon>
        <taxon>Insecta</taxon>
        <taxon>Pterygota</taxon>
        <taxon>Neoptera</taxon>
        <taxon>Endopterygota</taxon>
        <taxon>Diptera</taxon>
        <taxon>Nematocera</taxon>
        <taxon>Culicoidea</taxon>
        <taxon>Culicidae</taxon>
        <taxon>Anophelinae</taxon>
        <taxon>Anopheles</taxon>
    </lineage>
</organism>
<proteinExistence type="predicted"/>
<dbReference type="VEuPathDB" id="VectorBase:ASIC011613"/>
<accession>A0A084W0P2</accession>
<dbReference type="InterPro" id="IPR001828">
    <property type="entry name" value="ANF_lig-bd_rcpt"/>
</dbReference>
<keyword evidence="2" id="KW-0812">Transmembrane</keyword>
<evidence type="ECO:0000313" key="7">
    <source>
        <dbReference type="EnsemblMetazoa" id="ASIC011613-PA"/>
    </source>
</evidence>
<sequence>MLGAVSPDSFDTLHSYSNTFQMPFVTPWFPEKVLTPSSGFLDFAISMRPDYYQAIIDTVRYYGWDRIIYMYDSHDADQNGLSEVWSDRNDMKQAKRFPVACETSKALAPASPSVFGPDWQKNNVPSDANRQHFRAVRIM</sequence>
<gene>
    <name evidence="6" type="ORF">ZHAS_00011613</name>
</gene>
<dbReference type="EnsemblMetazoa" id="ASIC011613-RA">
    <property type="protein sequence ID" value="ASIC011613-PA"/>
    <property type="gene ID" value="ASIC011613"/>
</dbReference>
<feature type="domain" description="Receptor ligand binding region" evidence="5">
    <location>
        <begin position="1"/>
        <end position="99"/>
    </location>
</feature>
<reference evidence="7" key="2">
    <citation type="submission" date="2020-05" db="UniProtKB">
        <authorList>
            <consortium name="EnsemblMetazoa"/>
        </authorList>
    </citation>
    <scope>IDENTIFICATION</scope>
</reference>
<keyword evidence="3" id="KW-1133">Transmembrane helix</keyword>
<reference evidence="6 8" key="1">
    <citation type="journal article" date="2014" name="BMC Genomics">
        <title>Genome sequence of Anopheles sinensis provides insight into genetics basis of mosquito competence for malaria parasites.</title>
        <authorList>
            <person name="Zhou D."/>
            <person name="Zhang D."/>
            <person name="Ding G."/>
            <person name="Shi L."/>
            <person name="Hou Q."/>
            <person name="Ye Y."/>
            <person name="Xu Y."/>
            <person name="Zhou H."/>
            <person name="Xiong C."/>
            <person name="Li S."/>
            <person name="Yu J."/>
            <person name="Hong S."/>
            <person name="Yu X."/>
            <person name="Zou P."/>
            <person name="Chen C."/>
            <person name="Chang X."/>
            <person name="Wang W."/>
            <person name="Lv Y."/>
            <person name="Sun Y."/>
            <person name="Ma L."/>
            <person name="Shen B."/>
            <person name="Zhu C."/>
        </authorList>
    </citation>
    <scope>NUCLEOTIDE SEQUENCE [LARGE SCALE GENOMIC DNA]</scope>
</reference>
<dbReference type="Pfam" id="PF01094">
    <property type="entry name" value="ANF_receptor"/>
    <property type="match status" value="1"/>
</dbReference>
<evidence type="ECO:0000256" key="1">
    <source>
        <dbReference type="ARBA" id="ARBA00004370"/>
    </source>
</evidence>
<dbReference type="Proteomes" id="UP000030765">
    <property type="component" value="Unassembled WGS sequence"/>
</dbReference>
<evidence type="ECO:0000259" key="5">
    <source>
        <dbReference type="Pfam" id="PF01094"/>
    </source>
</evidence>
<dbReference type="EMBL" id="KE525263">
    <property type="protein sequence ID" value="KFB43786.1"/>
    <property type="molecule type" value="Genomic_DNA"/>
</dbReference>
<dbReference type="OrthoDB" id="5984008at2759"/>
<dbReference type="SUPFAM" id="SSF53822">
    <property type="entry name" value="Periplasmic binding protein-like I"/>
    <property type="match status" value="1"/>
</dbReference>
<dbReference type="GO" id="GO:0016020">
    <property type="term" value="C:membrane"/>
    <property type="evidence" value="ECO:0007669"/>
    <property type="project" value="UniProtKB-SubCell"/>
</dbReference>
<dbReference type="AlphaFoldDB" id="A0A084W0P2"/>
<evidence type="ECO:0000256" key="3">
    <source>
        <dbReference type="ARBA" id="ARBA00022989"/>
    </source>
</evidence>
<evidence type="ECO:0000313" key="6">
    <source>
        <dbReference type="EMBL" id="KFB43786.1"/>
    </source>
</evidence>
<keyword evidence="8" id="KW-1185">Reference proteome</keyword>
<evidence type="ECO:0000313" key="8">
    <source>
        <dbReference type="Proteomes" id="UP000030765"/>
    </source>
</evidence>
<dbReference type="EMBL" id="ATLV01019136">
    <property type="status" value="NOT_ANNOTATED_CDS"/>
    <property type="molecule type" value="Genomic_DNA"/>
</dbReference>
<dbReference type="Gene3D" id="3.40.50.2300">
    <property type="match status" value="2"/>
</dbReference>
<comment type="subcellular location">
    <subcellularLocation>
        <location evidence="1">Membrane</location>
    </subcellularLocation>
</comment>
<evidence type="ECO:0000256" key="4">
    <source>
        <dbReference type="ARBA" id="ARBA00023136"/>
    </source>
</evidence>
<keyword evidence="4" id="KW-0472">Membrane</keyword>
<protein>
    <submittedName>
        <fullName evidence="7">ANF_receptor domain-containing protein</fullName>
    </submittedName>
</protein>
<evidence type="ECO:0000256" key="2">
    <source>
        <dbReference type="ARBA" id="ARBA00022692"/>
    </source>
</evidence>